<dbReference type="Proteomes" id="UP000242415">
    <property type="component" value="Unassembled WGS sequence"/>
</dbReference>
<organism evidence="1 2">
    <name type="scientific">Micromonospora pattaloongensis</name>
    <dbReference type="NCBI Taxonomy" id="405436"/>
    <lineage>
        <taxon>Bacteria</taxon>
        <taxon>Bacillati</taxon>
        <taxon>Actinomycetota</taxon>
        <taxon>Actinomycetes</taxon>
        <taxon>Micromonosporales</taxon>
        <taxon>Micromonosporaceae</taxon>
        <taxon>Micromonospora</taxon>
    </lineage>
</organism>
<protein>
    <submittedName>
        <fullName evidence="1">Uncharacterized protein</fullName>
    </submittedName>
</protein>
<name>A0A1H3PTV1_9ACTN</name>
<dbReference type="EMBL" id="FNPH01000005">
    <property type="protein sequence ID" value="SDZ04410.1"/>
    <property type="molecule type" value="Genomic_DNA"/>
</dbReference>
<evidence type="ECO:0000313" key="2">
    <source>
        <dbReference type="Proteomes" id="UP000242415"/>
    </source>
</evidence>
<sequence>MRRWKWFQRRREPVDTIGPATVYGGQRGAYASGAAPSAQPNWNAMTQVQGLPLLTYGQRRQYDVGERP</sequence>
<accession>A0A1H3PTV1</accession>
<keyword evidence="2" id="KW-1185">Reference proteome</keyword>
<evidence type="ECO:0000313" key="1">
    <source>
        <dbReference type="EMBL" id="SDZ04410.1"/>
    </source>
</evidence>
<proteinExistence type="predicted"/>
<dbReference type="AlphaFoldDB" id="A0A1H3PTV1"/>
<dbReference type="RefSeq" id="WP_091556890.1">
    <property type="nucleotide sequence ID" value="NZ_FNPH01000005.1"/>
</dbReference>
<dbReference type="OrthoDB" id="3411896at2"/>
<reference evidence="2" key="1">
    <citation type="submission" date="2016-10" db="EMBL/GenBank/DDBJ databases">
        <authorList>
            <person name="Varghese N."/>
            <person name="Submissions S."/>
        </authorList>
    </citation>
    <scope>NUCLEOTIDE SEQUENCE [LARGE SCALE GENOMIC DNA]</scope>
    <source>
        <strain evidence="2">DSM 45245</strain>
    </source>
</reference>
<gene>
    <name evidence="1" type="ORF">SAMN05444365_10517</name>
</gene>